<dbReference type="NCBIfam" id="TIGR01766">
    <property type="entry name" value="IS200/IS605 family accessory protein TnpB-like domain"/>
    <property type="match status" value="1"/>
</dbReference>
<feature type="domain" description="Transposase putative helix-turn-helix" evidence="10">
    <location>
        <begin position="1"/>
        <end position="44"/>
    </location>
</feature>
<comment type="similarity">
    <text evidence="2">In the N-terminal section; belongs to the transposase 2 family.</text>
</comment>
<evidence type="ECO:0000259" key="8">
    <source>
        <dbReference type="Pfam" id="PF01385"/>
    </source>
</evidence>
<keyword evidence="5" id="KW-0862">Zinc</keyword>
<proteinExistence type="inferred from homology"/>
<dbReference type="InterPro" id="IPR001959">
    <property type="entry name" value="Transposase"/>
</dbReference>
<dbReference type="AlphaFoldDB" id="A0A0F9GHZ5"/>
<sequence length="387" mass="43988">MLKAFKYRLYPNTAQKELIAKHIGSCRFIYNLALETKQTAYAGNKVNLSCFDLNKQLPDLKEELPWLKEINSQSLQAKISNLDSAFTSFFKGHANFPRFKSKYRGAQSFNVPQSIFLIDDKIIIPKFREGIEIVLHRSIKGKIKQATISKTPTGKYFASILTEHKIEIPAKKPIREATTIGIDLGINSFLVASDGSKYDNPRHLKTELSKLKYVQRKYSKYKGIRTKKRLSILHENVANKRKDFLNKTSTELIKNHDSIAIEDLNIEGMLQNHHLAQSISDVSWGMFVTMLEYKAEWYGKNILKIGRFDPSSKTCSNCGCINKELTLQDREWICAKCSSVLDRDVNASINIKSFALKNHLSAGHRLKNQGKLPTLVGALTPEATSFR</sequence>
<dbReference type="GO" id="GO:0006310">
    <property type="term" value="P:DNA recombination"/>
    <property type="evidence" value="ECO:0007669"/>
    <property type="project" value="UniProtKB-KW"/>
</dbReference>
<evidence type="ECO:0000259" key="9">
    <source>
        <dbReference type="Pfam" id="PF07282"/>
    </source>
</evidence>
<dbReference type="PANTHER" id="PTHR30405:SF11">
    <property type="entry name" value="RNA-GUIDED DNA ENDONUCLEASE RV2885C-RELATED"/>
    <property type="match status" value="1"/>
</dbReference>
<evidence type="ECO:0000256" key="5">
    <source>
        <dbReference type="ARBA" id="ARBA00022833"/>
    </source>
</evidence>
<dbReference type="NCBIfam" id="NF040570">
    <property type="entry name" value="guided_TnpB"/>
    <property type="match status" value="1"/>
</dbReference>
<evidence type="ECO:0000256" key="6">
    <source>
        <dbReference type="ARBA" id="ARBA00023125"/>
    </source>
</evidence>
<dbReference type="PANTHER" id="PTHR30405">
    <property type="entry name" value="TRANSPOSASE"/>
    <property type="match status" value="1"/>
</dbReference>
<keyword evidence="7" id="KW-0233">DNA recombination</keyword>
<organism evidence="11">
    <name type="scientific">marine sediment metagenome</name>
    <dbReference type="NCBI Taxonomy" id="412755"/>
    <lineage>
        <taxon>unclassified sequences</taxon>
        <taxon>metagenomes</taxon>
        <taxon>ecological metagenomes</taxon>
    </lineage>
</organism>
<reference evidence="11" key="1">
    <citation type="journal article" date="2015" name="Nature">
        <title>Complex archaea that bridge the gap between prokaryotes and eukaryotes.</title>
        <authorList>
            <person name="Spang A."/>
            <person name="Saw J.H."/>
            <person name="Jorgensen S.L."/>
            <person name="Zaremba-Niedzwiedzka K."/>
            <person name="Martijn J."/>
            <person name="Lind A.E."/>
            <person name="van Eijk R."/>
            <person name="Schleper C."/>
            <person name="Guy L."/>
            <person name="Ettema T.J."/>
        </authorList>
    </citation>
    <scope>NUCLEOTIDE SEQUENCE</scope>
</reference>
<evidence type="ECO:0000256" key="7">
    <source>
        <dbReference type="ARBA" id="ARBA00023172"/>
    </source>
</evidence>
<feature type="domain" description="Cas12f1-like TNB" evidence="9">
    <location>
        <begin position="284"/>
        <end position="351"/>
    </location>
</feature>
<gene>
    <name evidence="11" type="ORF">LCGC14_2118800</name>
</gene>
<keyword evidence="4" id="KW-0479">Metal-binding</keyword>
<evidence type="ECO:0000256" key="4">
    <source>
        <dbReference type="ARBA" id="ARBA00022723"/>
    </source>
</evidence>
<evidence type="ECO:0000256" key="3">
    <source>
        <dbReference type="ARBA" id="ARBA00022578"/>
    </source>
</evidence>
<dbReference type="GO" id="GO:0032196">
    <property type="term" value="P:transposition"/>
    <property type="evidence" value="ECO:0007669"/>
    <property type="project" value="UniProtKB-KW"/>
</dbReference>
<keyword evidence="6" id="KW-0238">DNA-binding</keyword>
<dbReference type="Pfam" id="PF12323">
    <property type="entry name" value="HTH_OrfB_IS605"/>
    <property type="match status" value="1"/>
</dbReference>
<keyword evidence="3" id="KW-0815">Transposition</keyword>
<comment type="similarity">
    <text evidence="1">In the C-terminal section; belongs to the transposase 35 family.</text>
</comment>
<dbReference type="Pfam" id="PF01385">
    <property type="entry name" value="OrfB_IS605"/>
    <property type="match status" value="1"/>
</dbReference>
<dbReference type="InterPro" id="IPR051399">
    <property type="entry name" value="RNA-guided_DNA_endo/Transpos"/>
</dbReference>
<name>A0A0F9GHZ5_9ZZZZ</name>
<accession>A0A0F9GHZ5</accession>
<evidence type="ECO:0000259" key="10">
    <source>
        <dbReference type="Pfam" id="PF12323"/>
    </source>
</evidence>
<dbReference type="EMBL" id="LAZR01026337">
    <property type="protein sequence ID" value="KKL69055.1"/>
    <property type="molecule type" value="Genomic_DNA"/>
</dbReference>
<evidence type="ECO:0008006" key="12">
    <source>
        <dbReference type="Google" id="ProtNLM"/>
    </source>
</evidence>
<evidence type="ECO:0000313" key="11">
    <source>
        <dbReference type="EMBL" id="KKL69055.1"/>
    </source>
</evidence>
<dbReference type="Pfam" id="PF07282">
    <property type="entry name" value="Cas12f1-like_TNB"/>
    <property type="match status" value="1"/>
</dbReference>
<comment type="caution">
    <text evidence="11">The sequence shown here is derived from an EMBL/GenBank/DDBJ whole genome shotgun (WGS) entry which is preliminary data.</text>
</comment>
<protein>
    <recommendedName>
        <fullName evidence="12">Transposase</fullName>
    </recommendedName>
</protein>
<dbReference type="GO" id="GO:0003677">
    <property type="term" value="F:DNA binding"/>
    <property type="evidence" value="ECO:0007669"/>
    <property type="project" value="UniProtKB-KW"/>
</dbReference>
<evidence type="ECO:0000256" key="2">
    <source>
        <dbReference type="ARBA" id="ARBA00011044"/>
    </source>
</evidence>
<dbReference type="GO" id="GO:0046872">
    <property type="term" value="F:metal ion binding"/>
    <property type="evidence" value="ECO:0007669"/>
    <property type="project" value="UniProtKB-KW"/>
</dbReference>
<evidence type="ECO:0000256" key="1">
    <source>
        <dbReference type="ARBA" id="ARBA00008761"/>
    </source>
</evidence>
<dbReference type="InterPro" id="IPR010095">
    <property type="entry name" value="Cas12f1-like_TNB"/>
</dbReference>
<dbReference type="InterPro" id="IPR021027">
    <property type="entry name" value="Transposase_put_HTH"/>
</dbReference>
<feature type="domain" description="Probable transposase IS891/IS1136/IS1341" evidence="8">
    <location>
        <begin position="171"/>
        <end position="272"/>
    </location>
</feature>